<dbReference type="KEGG" id="vcw:GJQ55_00135"/>
<dbReference type="AlphaFoldDB" id="A0A9X7YMH1"/>
<accession>A0A9X7YMH1</accession>
<sequence>MRTLLLPVLLCCSLPALALPAEFRDCGANRDEALTNLATSLVADIRSEVRQTVSTSSFLGINLTSRKESLDQGVSTNLKLKGVEFRREDDGYCAYLKRDDLRAMAVDYHRQAQNYQLKNLPDEVRPRIRTLDQWQQDLEQIRLLGLLFPRDLPRGWEKQLASQQKTLANARAGLYPQGITVRVTGADARLTIAGKPMKSGEPLYLPVGQYQYQVSAPGFCAVTGKVSLDASEDESIRVDMSRNRLPTLQLTTNKPGQVRLMADGQQLQDGKRLTLQRCDGEVAVALTYYDGSETISRDSRYSLKPGREITDHFRFYSRRELNQLEQLSNQFSRGERLEIKYGYTWLPSEYEDFAGAEFDGMHQLKINYLQMNTWLRHGPGIMVGRSGDKISGDLLYNLGLQFTNMGEGRPLHVLGKVAFVPFVNLQLGVGYHQFGQSDTDISLDTFREQASDEEDDLVRDYLVARVGAGLDISLTRWIGVQLYADKSFTQENSVVVGAGLTLKLP</sequence>
<evidence type="ECO:0000313" key="2">
    <source>
        <dbReference type="EMBL" id="QQD22978.1"/>
    </source>
</evidence>
<proteinExistence type="predicted"/>
<feature type="signal peptide" evidence="1">
    <location>
        <begin position="1"/>
        <end position="18"/>
    </location>
</feature>
<gene>
    <name evidence="2" type="ORF">GJQ55_00135</name>
</gene>
<evidence type="ECO:0000313" key="3">
    <source>
        <dbReference type="Proteomes" id="UP000596074"/>
    </source>
</evidence>
<keyword evidence="1" id="KW-0732">Signal</keyword>
<dbReference type="RefSeq" id="WP_228345488.1">
    <property type="nucleotide sequence ID" value="NZ_CP046056.1"/>
</dbReference>
<reference evidence="2 3" key="1">
    <citation type="submission" date="2019-11" db="EMBL/GenBank/DDBJ databases">
        <title>Venatorbacter sp. nov. a predator of Campylobacter and other Gram-negative bacteria.</title>
        <authorList>
            <person name="Saeedi A."/>
            <person name="Cummings N.J."/>
            <person name="Connerton I.F."/>
            <person name="Connerton P.L."/>
        </authorList>
    </citation>
    <scope>NUCLEOTIDE SEQUENCE [LARGE SCALE GENOMIC DNA]</scope>
    <source>
        <strain evidence="2">XL5</strain>
    </source>
</reference>
<name>A0A9X7YMH1_9GAMM</name>
<keyword evidence="3" id="KW-1185">Reference proteome</keyword>
<dbReference type="EMBL" id="CP046056">
    <property type="protein sequence ID" value="QQD22978.1"/>
    <property type="molecule type" value="Genomic_DNA"/>
</dbReference>
<dbReference type="Proteomes" id="UP000596074">
    <property type="component" value="Chromosome"/>
</dbReference>
<protein>
    <recommendedName>
        <fullName evidence="4">PEGA domain-containing protein</fullName>
    </recommendedName>
</protein>
<feature type="chain" id="PRO_5040832413" description="PEGA domain-containing protein" evidence="1">
    <location>
        <begin position="19"/>
        <end position="505"/>
    </location>
</feature>
<evidence type="ECO:0008006" key="4">
    <source>
        <dbReference type="Google" id="ProtNLM"/>
    </source>
</evidence>
<organism evidence="2 3">
    <name type="scientific">Venatoribacter cucullus</name>
    <dbReference type="NCBI Taxonomy" id="2661630"/>
    <lineage>
        <taxon>Bacteria</taxon>
        <taxon>Pseudomonadati</taxon>
        <taxon>Pseudomonadota</taxon>
        <taxon>Gammaproteobacteria</taxon>
        <taxon>Oceanospirillales</taxon>
        <taxon>Oceanospirillaceae</taxon>
        <taxon>Venatoribacter</taxon>
    </lineage>
</organism>
<evidence type="ECO:0000256" key="1">
    <source>
        <dbReference type="SAM" id="SignalP"/>
    </source>
</evidence>